<reference evidence="8 9" key="1">
    <citation type="submission" date="2024-08" db="EMBL/GenBank/DDBJ databases">
        <authorList>
            <person name="Cucini C."/>
            <person name="Frati F."/>
        </authorList>
    </citation>
    <scope>NUCLEOTIDE SEQUENCE [LARGE SCALE GENOMIC DNA]</scope>
</reference>
<comment type="similarity">
    <text evidence="1 5">Belongs to the E2F/DP family.</text>
</comment>
<evidence type="ECO:0000256" key="5">
    <source>
        <dbReference type="RuleBase" id="RU003796"/>
    </source>
</evidence>
<evidence type="ECO:0000256" key="6">
    <source>
        <dbReference type="SAM" id="MobiDB-lite"/>
    </source>
</evidence>
<dbReference type="Gene3D" id="1.10.10.10">
    <property type="entry name" value="Winged helix-like DNA-binding domain superfamily/Winged helix DNA-binding domain"/>
    <property type="match status" value="1"/>
</dbReference>
<keyword evidence="3 5" id="KW-0238">DNA-binding</keyword>
<dbReference type="Gene3D" id="6.10.250.540">
    <property type="match status" value="1"/>
</dbReference>
<evidence type="ECO:0000256" key="4">
    <source>
        <dbReference type="ARBA" id="ARBA00023163"/>
    </source>
</evidence>
<evidence type="ECO:0000313" key="8">
    <source>
        <dbReference type="EMBL" id="CAL8101511.1"/>
    </source>
</evidence>
<dbReference type="EMBL" id="CAXLJM020000033">
    <property type="protein sequence ID" value="CAL8101511.1"/>
    <property type="molecule type" value="Genomic_DNA"/>
</dbReference>
<sequence>MEAELEAMDSLVVDHNDHQQERMVTMSEMVAPPPPQLPPHITPGSRYEKSLGLLTTRFVALLQKAKDGVLDLKEAAEILQVRQKRRIYDITNVLEGIGLIEKKTKNAIQWKGASPGTNTEEFVARVERLKDEVRRLDYIEKEQDRHRQWLEQSLRNITEEPANMRYAYIRQEDIVKAFEENTVITLKIPKDTQMEFPPGEKIGDITTKYKIHLKAAKDPIQGYLVNPELEAPQVILDFPNNYKAWLEARRSQLEQPQTVASEEEVTQFVEAHEVESHHVIEHIETDTAPVEQSNVPDEIITTEDVSKEVEDKITDQEDTQVVEIDAIADTQEIPLIEPGTKRKADSESEIGEPPEKIVRKLEDPFVEALQQHSDLITVNDADLTTTVVDVVTDNSIPASNEVVAEDVEDDLAAELPDGFYSTSLMGPILRLSPPPTELDYRFTWARHEGLAELYDAKKPPGTSTTTTITTTATSSSG</sequence>
<dbReference type="SMART" id="SM01372">
    <property type="entry name" value="E2F_TDP"/>
    <property type="match status" value="1"/>
</dbReference>
<dbReference type="InterPro" id="IPR037241">
    <property type="entry name" value="E2F-DP_heterodim"/>
</dbReference>
<name>A0ABP1QFU7_9HEXA</name>
<dbReference type="InterPro" id="IPR015633">
    <property type="entry name" value="E2F"/>
</dbReference>
<dbReference type="PANTHER" id="PTHR12081">
    <property type="entry name" value="TRANSCRIPTION FACTOR E2F"/>
    <property type="match status" value="1"/>
</dbReference>
<dbReference type="Pfam" id="PF16421">
    <property type="entry name" value="E2F_CC-MB"/>
    <property type="match status" value="1"/>
</dbReference>
<dbReference type="SUPFAM" id="SSF144074">
    <property type="entry name" value="E2F-DP heterodimerization region"/>
    <property type="match status" value="1"/>
</dbReference>
<organism evidence="8 9">
    <name type="scientific">Orchesella dallaii</name>
    <dbReference type="NCBI Taxonomy" id="48710"/>
    <lineage>
        <taxon>Eukaryota</taxon>
        <taxon>Metazoa</taxon>
        <taxon>Ecdysozoa</taxon>
        <taxon>Arthropoda</taxon>
        <taxon>Hexapoda</taxon>
        <taxon>Collembola</taxon>
        <taxon>Entomobryomorpha</taxon>
        <taxon>Entomobryoidea</taxon>
        <taxon>Orchesellidae</taxon>
        <taxon>Orchesellinae</taxon>
        <taxon>Orchesella</taxon>
    </lineage>
</organism>
<feature type="compositionally biased region" description="Low complexity" evidence="6">
    <location>
        <begin position="462"/>
        <end position="477"/>
    </location>
</feature>
<gene>
    <name evidence="8" type="ORF">ODALV1_LOCUS10864</name>
</gene>
<evidence type="ECO:0000313" key="9">
    <source>
        <dbReference type="Proteomes" id="UP001642540"/>
    </source>
</evidence>
<dbReference type="Proteomes" id="UP001642540">
    <property type="component" value="Unassembled WGS sequence"/>
</dbReference>
<dbReference type="PANTHER" id="PTHR12081:SF18">
    <property type="entry name" value="TRANSCRIPTION FACTOR E2F2-RELATED"/>
    <property type="match status" value="1"/>
</dbReference>
<dbReference type="CDD" id="cd14660">
    <property type="entry name" value="E2F_DD"/>
    <property type="match status" value="1"/>
</dbReference>
<dbReference type="InterPro" id="IPR003316">
    <property type="entry name" value="E2F_WHTH_DNA-bd_dom"/>
</dbReference>
<feature type="domain" description="E2F/DP family winged-helix DNA-binding" evidence="7">
    <location>
        <begin position="46"/>
        <end position="112"/>
    </location>
</feature>
<dbReference type="Pfam" id="PF02319">
    <property type="entry name" value="WHD_E2F_TDP"/>
    <property type="match status" value="1"/>
</dbReference>
<dbReference type="SUPFAM" id="SSF46785">
    <property type="entry name" value="Winged helix' DNA-binding domain"/>
    <property type="match status" value="1"/>
</dbReference>
<keyword evidence="2 5" id="KW-0805">Transcription regulation</keyword>
<dbReference type="InterPro" id="IPR036388">
    <property type="entry name" value="WH-like_DNA-bd_sf"/>
</dbReference>
<evidence type="ECO:0000256" key="2">
    <source>
        <dbReference type="ARBA" id="ARBA00023015"/>
    </source>
</evidence>
<keyword evidence="5" id="KW-0539">Nucleus</keyword>
<evidence type="ECO:0000256" key="3">
    <source>
        <dbReference type="ARBA" id="ARBA00023125"/>
    </source>
</evidence>
<accession>A0ABP1QFU7</accession>
<keyword evidence="9" id="KW-1185">Reference proteome</keyword>
<dbReference type="InterPro" id="IPR036390">
    <property type="entry name" value="WH_DNA-bd_sf"/>
</dbReference>
<comment type="subcellular location">
    <subcellularLocation>
        <location evidence="5">Nucleus</location>
    </subcellularLocation>
</comment>
<keyword evidence="4 5" id="KW-0804">Transcription</keyword>
<feature type="region of interest" description="Disordered" evidence="6">
    <location>
        <begin position="455"/>
        <end position="477"/>
    </location>
</feature>
<protein>
    <recommendedName>
        <fullName evidence="7">E2F/DP family winged-helix DNA-binding domain-containing protein</fullName>
    </recommendedName>
</protein>
<proteinExistence type="inferred from homology"/>
<evidence type="ECO:0000256" key="1">
    <source>
        <dbReference type="ARBA" id="ARBA00010940"/>
    </source>
</evidence>
<evidence type="ECO:0000259" key="7">
    <source>
        <dbReference type="SMART" id="SM01372"/>
    </source>
</evidence>
<comment type="caution">
    <text evidence="8">The sequence shown here is derived from an EMBL/GenBank/DDBJ whole genome shotgun (WGS) entry which is preliminary data.</text>
</comment>
<dbReference type="InterPro" id="IPR032198">
    <property type="entry name" value="E2F_CC-MB"/>
</dbReference>